<gene>
    <name evidence="1" type="ORF">HPB49_017593</name>
</gene>
<accession>A0ACB8DK94</accession>
<reference evidence="1" key="1">
    <citation type="submission" date="2020-05" db="EMBL/GenBank/DDBJ databases">
        <title>Large-scale comparative analyses of tick genomes elucidate their genetic diversity and vector capacities.</title>
        <authorList>
            <person name="Jia N."/>
            <person name="Wang J."/>
            <person name="Shi W."/>
            <person name="Du L."/>
            <person name="Sun Y."/>
            <person name="Zhan W."/>
            <person name="Jiang J."/>
            <person name="Wang Q."/>
            <person name="Zhang B."/>
            <person name="Ji P."/>
            <person name="Sakyi L.B."/>
            <person name="Cui X."/>
            <person name="Yuan T."/>
            <person name="Jiang B."/>
            <person name="Yang W."/>
            <person name="Lam T.T.-Y."/>
            <person name="Chang Q."/>
            <person name="Ding S."/>
            <person name="Wang X."/>
            <person name="Zhu J."/>
            <person name="Ruan X."/>
            <person name="Zhao L."/>
            <person name="Wei J."/>
            <person name="Que T."/>
            <person name="Du C."/>
            <person name="Cheng J."/>
            <person name="Dai P."/>
            <person name="Han X."/>
            <person name="Huang E."/>
            <person name="Gao Y."/>
            <person name="Liu J."/>
            <person name="Shao H."/>
            <person name="Ye R."/>
            <person name="Li L."/>
            <person name="Wei W."/>
            <person name="Wang X."/>
            <person name="Wang C."/>
            <person name="Yang T."/>
            <person name="Huo Q."/>
            <person name="Li W."/>
            <person name="Guo W."/>
            <person name="Chen H."/>
            <person name="Zhou L."/>
            <person name="Ni X."/>
            <person name="Tian J."/>
            <person name="Zhou Y."/>
            <person name="Sheng Y."/>
            <person name="Liu T."/>
            <person name="Pan Y."/>
            <person name="Xia L."/>
            <person name="Li J."/>
            <person name="Zhao F."/>
            <person name="Cao W."/>
        </authorList>
    </citation>
    <scope>NUCLEOTIDE SEQUENCE</scope>
    <source>
        <strain evidence="1">Dsil-2018</strain>
    </source>
</reference>
<evidence type="ECO:0000313" key="2">
    <source>
        <dbReference type="Proteomes" id="UP000821865"/>
    </source>
</evidence>
<sequence>MLPSCGFFNKLPCPFFASGLCERPHCHFSHEKKGDSRLALPTTTGQPTEDQSNQLLQYVNDALRRVRQDMAQVSSLGYVPTPVATRPPEPKPRRYIPAQSVPQYRPTPLAELRRRRLLPVRAPTQLNQTRSTASAAPAEPAKQPESPEQSSDGGSQVNGSAAADDDDADMVQEEVDAIVQLKDKRLGGLDGSLAKPSSKAEATADAKGADQASKETVKNESAEKEKKEEVKVEEKKGEASRVKKEDESMANGEIVEQAQKEDSSEEHHSGPSSSNKGHSSSKHHSSTKHSSSKTSQSKHSSSKHSSSKHSSKERSSKESSSKESSSKESSSKESSSKEPSSKEPSSKESSSKESSAKKPSSKGTSKESSSKRSKESSSKRSSKEPSAKDSDCKESSPKEISSEKSPSKESPPKETPSNDSSSKESCKESQSKVSSEDSLSKAVSKPPSKESSDRHSSSKHSSSKHPSKHSSSKNSSSHHSSSKHSSSKHSSSKPSSSKHSAHHSSSKHSSSSRHSSSNHSSSKHSSSKHSSSNHSSKRSSSTSAADHSPSKKRKEGDSKSSHHSSSKRSSSQKHSSSSSSRKKEASEEESDKQGAKSASSETEASSSDASSCRERGSDGGKKNDGVKVEPGTDRPSFELEWDLESEEEEDTVEECLRIFNEASQPNSAPAMANQERVHTKRPAETTLEPAVPSKKRVAHNPDLARRPAAAAPRGLLAHVSAAQAMHNRFAQLQQRFQAAGQGRVAPVANAPLLAAARRSALAQLPQGTRTAAHVVASQPKGQPRVAHVPAVALSEEKQTYDRSSSKAIYLNVAVNTLKRLRREVAQDGGAPSAGSGSSGTGATAAAAAPAAPVQTTNRVVSHEMVLHGARAARTSFSIEKNRYRKPPQELTASRFYELLEAYRLTTEQLVEYNYPRPHPTEPGRAVFKGTDGRQYSKLNDPMLRCSRCGAIFSLTEDGDYVRSEECVHHWGRLWKKRIAGALESRYSCCEGDGESDGCCVAKGHVHEGPEPSQLTGFVSTLAKSPPPGGGCPGVYALDCEMCYTSDGVELTRVTVVGWDLQPVYETLVKPRGKILDYNTRFSGLTEEDMVGVTTNLRDVQAALLARFSADTLLLGHSLDSDLRALRLVHGYVVDTAAVFPHRRGLPYKRALRTLMAEHLSKIIQNGVDGHDSQEDAAACMELMLWKVRDDLKKGIR</sequence>
<evidence type="ECO:0000313" key="1">
    <source>
        <dbReference type="EMBL" id="KAH7970984.1"/>
    </source>
</evidence>
<dbReference type="Proteomes" id="UP000821865">
    <property type="component" value="Chromosome 11"/>
</dbReference>
<keyword evidence="2" id="KW-1185">Reference proteome</keyword>
<dbReference type="EMBL" id="CM023480">
    <property type="protein sequence ID" value="KAH7970984.1"/>
    <property type="molecule type" value="Genomic_DNA"/>
</dbReference>
<protein>
    <submittedName>
        <fullName evidence="1">Uncharacterized protein</fullName>
    </submittedName>
</protein>
<proteinExistence type="predicted"/>
<comment type="caution">
    <text evidence="1">The sequence shown here is derived from an EMBL/GenBank/DDBJ whole genome shotgun (WGS) entry which is preliminary data.</text>
</comment>
<name>A0ACB8DK94_DERSI</name>
<organism evidence="1 2">
    <name type="scientific">Dermacentor silvarum</name>
    <name type="common">Tick</name>
    <dbReference type="NCBI Taxonomy" id="543639"/>
    <lineage>
        <taxon>Eukaryota</taxon>
        <taxon>Metazoa</taxon>
        <taxon>Ecdysozoa</taxon>
        <taxon>Arthropoda</taxon>
        <taxon>Chelicerata</taxon>
        <taxon>Arachnida</taxon>
        <taxon>Acari</taxon>
        <taxon>Parasitiformes</taxon>
        <taxon>Ixodida</taxon>
        <taxon>Ixodoidea</taxon>
        <taxon>Ixodidae</taxon>
        <taxon>Rhipicephalinae</taxon>
        <taxon>Dermacentor</taxon>
    </lineage>
</organism>